<evidence type="ECO:0000313" key="3">
    <source>
        <dbReference type="Proteomes" id="UP000006765"/>
    </source>
</evidence>
<protein>
    <submittedName>
        <fullName evidence="2">Uncharacterized protein</fullName>
    </submittedName>
</protein>
<organism evidence="2 3">
    <name type="scientific">Oceaniovalibus guishaninsula JLT2003</name>
    <dbReference type="NCBI Taxonomy" id="1231392"/>
    <lineage>
        <taxon>Bacteria</taxon>
        <taxon>Pseudomonadati</taxon>
        <taxon>Pseudomonadota</taxon>
        <taxon>Alphaproteobacteria</taxon>
        <taxon>Rhodobacterales</taxon>
        <taxon>Roseobacteraceae</taxon>
        <taxon>Oceaniovalibus</taxon>
    </lineage>
</organism>
<name>K2I5T5_9RHOB</name>
<feature type="compositionally biased region" description="Basic residues" evidence="1">
    <location>
        <begin position="1"/>
        <end position="19"/>
    </location>
</feature>
<reference evidence="2 3" key="1">
    <citation type="journal article" date="2012" name="J. Bacteriol.">
        <title>Draft Genome Sequence of Oceaniovalibus guishaninsula JLT2003T.</title>
        <authorList>
            <person name="Tang K."/>
            <person name="Liu K."/>
            <person name="Jiao N."/>
        </authorList>
    </citation>
    <scope>NUCLEOTIDE SEQUENCE [LARGE SCALE GENOMIC DNA]</scope>
    <source>
        <strain evidence="2 3">JLT2003</strain>
    </source>
</reference>
<dbReference type="AlphaFoldDB" id="K2I5T5"/>
<evidence type="ECO:0000313" key="2">
    <source>
        <dbReference type="EMBL" id="EKE44335.1"/>
    </source>
</evidence>
<comment type="caution">
    <text evidence="2">The sequence shown here is derived from an EMBL/GenBank/DDBJ whole genome shotgun (WGS) entry which is preliminary data.</text>
</comment>
<proteinExistence type="predicted"/>
<accession>K2I5T5</accession>
<dbReference type="EMBL" id="AMGO01000030">
    <property type="protein sequence ID" value="EKE44335.1"/>
    <property type="molecule type" value="Genomic_DNA"/>
</dbReference>
<feature type="region of interest" description="Disordered" evidence="1">
    <location>
        <begin position="1"/>
        <end position="33"/>
    </location>
</feature>
<evidence type="ECO:0000256" key="1">
    <source>
        <dbReference type="SAM" id="MobiDB-lite"/>
    </source>
</evidence>
<dbReference type="Proteomes" id="UP000006765">
    <property type="component" value="Unassembled WGS sequence"/>
</dbReference>
<gene>
    <name evidence="2" type="ORF">OCGS_1579</name>
</gene>
<keyword evidence="3" id="KW-1185">Reference proteome</keyword>
<sequence length="62" mass="6738">MKRTICTFRRPKRTSRGTRCRSAGKGARAPSAMRSVMACPRGWGRRRNAGPPCGITGCDTSP</sequence>
<dbReference type="STRING" id="1231392.OCGS_1579"/>